<evidence type="ECO:0000313" key="4">
    <source>
        <dbReference type="Proteomes" id="UP000414233"/>
    </source>
</evidence>
<dbReference type="Proteomes" id="UP000414233">
    <property type="component" value="Unassembled WGS sequence"/>
</dbReference>
<evidence type="ECO:0000259" key="2">
    <source>
        <dbReference type="PROSITE" id="PS51819"/>
    </source>
</evidence>
<dbReference type="PANTHER" id="PTHR21366:SF14">
    <property type="entry name" value="GLYOXALASE DOMAIN-CONTAINING PROTEIN 5"/>
    <property type="match status" value="1"/>
</dbReference>
<dbReference type="InterPro" id="IPR004360">
    <property type="entry name" value="Glyas_Fos-R_dOase_dom"/>
</dbReference>
<dbReference type="InterPro" id="IPR037523">
    <property type="entry name" value="VOC_core"/>
</dbReference>
<sequence length="136" mass="14756">MKVPIVGLDHVVLRTADAGRLVRFYTEVLGCTIERTQEALGLWQLRAGNALIDITDVNGQIGRMGGPAPRRDGHNLDHFCLRVDPWDPDAMRAAFAIRGVSLGETAMRYGAEGEGPSCYLQDPDGNTVELKGPPAK</sequence>
<dbReference type="OrthoDB" id="9812656at2"/>
<evidence type="ECO:0000256" key="1">
    <source>
        <dbReference type="SAM" id="MobiDB-lite"/>
    </source>
</evidence>
<accession>A0A5E4Z530</accession>
<proteinExistence type="predicted"/>
<dbReference type="AlphaFoldDB" id="A0A5E4Z530"/>
<feature type="region of interest" description="Disordered" evidence="1">
    <location>
        <begin position="114"/>
        <end position="136"/>
    </location>
</feature>
<keyword evidence="4" id="KW-1185">Reference proteome</keyword>
<feature type="domain" description="VOC" evidence="2">
    <location>
        <begin position="7"/>
        <end position="133"/>
    </location>
</feature>
<dbReference type="SUPFAM" id="SSF54593">
    <property type="entry name" value="Glyoxalase/Bleomycin resistance protein/Dihydroxybiphenyl dioxygenase"/>
    <property type="match status" value="1"/>
</dbReference>
<dbReference type="PANTHER" id="PTHR21366">
    <property type="entry name" value="GLYOXALASE FAMILY PROTEIN"/>
    <property type="match status" value="1"/>
</dbReference>
<organism evidence="3 4">
    <name type="scientific">Pandoraea terrae</name>
    <dbReference type="NCBI Taxonomy" id="1537710"/>
    <lineage>
        <taxon>Bacteria</taxon>
        <taxon>Pseudomonadati</taxon>
        <taxon>Pseudomonadota</taxon>
        <taxon>Betaproteobacteria</taxon>
        <taxon>Burkholderiales</taxon>
        <taxon>Burkholderiaceae</taxon>
        <taxon>Pandoraea</taxon>
    </lineage>
</organism>
<gene>
    <name evidence="3" type="ORF">PTE30175_04972</name>
</gene>
<dbReference type="InterPro" id="IPR029068">
    <property type="entry name" value="Glyas_Bleomycin-R_OHBP_Dase"/>
</dbReference>
<dbReference type="EMBL" id="CABPRZ010000031">
    <property type="protein sequence ID" value="VVE56189.1"/>
    <property type="molecule type" value="Genomic_DNA"/>
</dbReference>
<dbReference type="GO" id="GO:0016829">
    <property type="term" value="F:lyase activity"/>
    <property type="evidence" value="ECO:0007669"/>
    <property type="project" value="UniProtKB-KW"/>
</dbReference>
<dbReference type="Pfam" id="PF00903">
    <property type="entry name" value="Glyoxalase"/>
    <property type="match status" value="1"/>
</dbReference>
<name>A0A5E4Z530_9BURK</name>
<dbReference type="Gene3D" id="3.10.180.10">
    <property type="entry name" value="2,3-Dihydroxybiphenyl 1,2-Dioxygenase, domain 1"/>
    <property type="match status" value="1"/>
</dbReference>
<dbReference type="PROSITE" id="PS51819">
    <property type="entry name" value="VOC"/>
    <property type="match status" value="1"/>
</dbReference>
<dbReference type="InterPro" id="IPR050383">
    <property type="entry name" value="GlyoxalaseI/FosfomycinResist"/>
</dbReference>
<dbReference type="RefSeq" id="WP_150699717.1">
    <property type="nucleotide sequence ID" value="NZ_CABPRZ010000031.1"/>
</dbReference>
<reference evidence="3 4" key="1">
    <citation type="submission" date="2019-08" db="EMBL/GenBank/DDBJ databases">
        <authorList>
            <person name="Peeters C."/>
        </authorList>
    </citation>
    <scope>NUCLEOTIDE SEQUENCE [LARGE SCALE GENOMIC DNA]</scope>
    <source>
        <strain evidence="3 4">LMG 30175</strain>
    </source>
</reference>
<keyword evidence="3" id="KW-0456">Lyase</keyword>
<protein>
    <submittedName>
        <fullName evidence="3">Lactoylglutathione lyase</fullName>
    </submittedName>
</protein>
<evidence type="ECO:0000313" key="3">
    <source>
        <dbReference type="EMBL" id="VVE56189.1"/>
    </source>
</evidence>